<feature type="domain" description="C2H2-type" evidence="6">
    <location>
        <begin position="88"/>
        <end position="117"/>
    </location>
</feature>
<gene>
    <name evidence="7" type="ORF">ZT1A5_G6337</name>
</gene>
<reference evidence="7 8" key="1">
    <citation type="submission" date="2016-10" db="EMBL/GenBank/DDBJ databases">
        <authorList>
            <person name="Varghese N."/>
        </authorList>
    </citation>
    <scope>NUCLEOTIDE SEQUENCE [LARGE SCALE GENOMIC DNA]</scope>
</reference>
<dbReference type="SMART" id="SM00355">
    <property type="entry name" value="ZnF_C2H2"/>
    <property type="match status" value="7"/>
</dbReference>
<evidence type="ECO:0000313" key="7">
    <source>
        <dbReference type="EMBL" id="SMY24895.1"/>
    </source>
</evidence>
<dbReference type="AlphaFoldDB" id="A0A1Y6LKS3"/>
<dbReference type="GO" id="GO:0000977">
    <property type="term" value="F:RNA polymerase II transcription regulatory region sequence-specific DNA binding"/>
    <property type="evidence" value="ECO:0007669"/>
    <property type="project" value="TreeGrafter"/>
</dbReference>
<dbReference type="PROSITE" id="PS50157">
    <property type="entry name" value="ZINC_FINGER_C2H2_2"/>
    <property type="match status" value="3"/>
</dbReference>
<evidence type="ECO:0000256" key="3">
    <source>
        <dbReference type="ARBA" id="ARBA00022771"/>
    </source>
</evidence>
<feature type="domain" description="C2H2-type" evidence="6">
    <location>
        <begin position="2"/>
        <end position="26"/>
    </location>
</feature>
<keyword evidence="3 5" id="KW-0863">Zinc-finger</keyword>
<dbReference type="Proteomes" id="UP000215453">
    <property type="component" value="Chromosome 5"/>
</dbReference>
<dbReference type="GO" id="GO:0005634">
    <property type="term" value="C:nucleus"/>
    <property type="evidence" value="ECO:0007669"/>
    <property type="project" value="TreeGrafter"/>
</dbReference>
<evidence type="ECO:0000256" key="5">
    <source>
        <dbReference type="PROSITE-ProRule" id="PRU00042"/>
    </source>
</evidence>
<evidence type="ECO:0000259" key="6">
    <source>
        <dbReference type="PROSITE" id="PS50157"/>
    </source>
</evidence>
<dbReference type="Gene3D" id="3.30.160.60">
    <property type="entry name" value="Classic Zinc Finger"/>
    <property type="match status" value="3"/>
</dbReference>
<dbReference type="SMART" id="SM00451">
    <property type="entry name" value="ZnF_U1"/>
    <property type="match status" value="3"/>
</dbReference>
<dbReference type="PROSITE" id="PS00028">
    <property type="entry name" value="ZINC_FINGER_C2H2_1"/>
    <property type="match status" value="4"/>
</dbReference>
<dbReference type="SUPFAM" id="SSF57667">
    <property type="entry name" value="beta-beta-alpha zinc fingers"/>
    <property type="match status" value="2"/>
</dbReference>
<dbReference type="Pfam" id="PF12874">
    <property type="entry name" value="zf-met"/>
    <property type="match status" value="3"/>
</dbReference>
<evidence type="ECO:0000313" key="8">
    <source>
        <dbReference type="Proteomes" id="UP000215453"/>
    </source>
</evidence>
<dbReference type="PANTHER" id="PTHR24409">
    <property type="entry name" value="ZINC FINGER PROTEIN 142"/>
    <property type="match status" value="1"/>
</dbReference>
<name>A0A1Y6LKS3_ZYMTR</name>
<keyword evidence="4" id="KW-0862">Zinc</keyword>
<keyword evidence="2" id="KW-0677">Repeat</keyword>
<dbReference type="GO" id="GO:0000981">
    <property type="term" value="F:DNA-binding transcription factor activity, RNA polymerase II-specific"/>
    <property type="evidence" value="ECO:0007669"/>
    <property type="project" value="TreeGrafter"/>
</dbReference>
<dbReference type="InterPro" id="IPR003604">
    <property type="entry name" value="Matrin/U1-like-C_Znf_C2H2"/>
</dbReference>
<evidence type="ECO:0000256" key="4">
    <source>
        <dbReference type="ARBA" id="ARBA00022833"/>
    </source>
</evidence>
<evidence type="ECO:0000256" key="1">
    <source>
        <dbReference type="ARBA" id="ARBA00022723"/>
    </source>
</evidence>
<dbReference type="InterPro" id="IPR013087">
    <property type="entry name" value="Znf_C2H2_type"/>
</dbReference>
<accession>A0A1Y6LKS3</accession>
<dbReference type="EMBL" id="LT882680">
    <property type="protein sequence ID" value="SMY24895.1"/>
    <property type="molecule type" value="Genomic_DNA"/>
</dbReference>
<evidence type="ECO:0000256" key="2">
    <source>
        <dbReference type="ARBA" id="ARBA00022737"/>
    </source>
</evidence>
<keyword evidence="1" id="KW-0479">Metal-binding</keyword>
<proteinExistence type="predicted"/>
<protein>
    <recommendedName>
        <fullName evidence="6">C2H2-type domain-containing protein</fullName>
    </recommendedName>
</protein>
<dbReference type="GO" id="GO:0008270">
    <property type="term" value="F:zinc ion binding"/>
    <property type="evidence" value="ECO:0007669"/>
    <property type="project" value="UniProtKB-KW"/>
</dbReference>
<dbReference type="InterPro" id="IPR036236">
    <property type="entry name" value="Znf_C2H2_sf"/>
</dbReference>
<feature type="domain" description="C2H2-type" evidence="6">
    <location>
        <begin position="192"/>
        <end position="216"/>
    </location>
</feature>
<sequence length="271" mass="30773">MYECDTCNRYFGSQAAANQHMNALNHWTPTYECETCSNEYYDEEDCWEHMDDEQHWGPRIECEACNAMFHSHQDARRHMDSLNHWRTHWCRSCQRGFQNLNNLRMHQNGAAHRANSICCPFCQRPYTTASGVAHHLESASCPSAPNLNRESIYHAINRLDTRGAITNNLLTWNSSSNASYAATNATWNGRAFECYLCHRGFGSLGALNQHLSSPVHKQKVYHCFGRGCERQFTALAQLFGHLESESCGATKFADVQRGAQGVLTGQRMLGV</sequence>
<dbReference type="PANTHER" id="PTHR24409:SF356">
    <property type="entry name" value="C2H2 FINGER DOMAIN TRANSCRIPTION FACTOR (EUROFUNG)"/>
    <property type="match status" value="1"/>
</dbReference>
<organism evidence="7 8">
    <name type="scientific">Zymoseptoria tritici ST99CH_1A5</name>
    <dbReference type="NCBI Taxonomy" id="1276529"/>
    <lineage>
        <taxon>Eukaryota</taxon>
        <taxon>Fungi</taxon>
        <taxon>Dikarya</taxon>
        <taxon>Ascomycota</taxon>
        <taxon>Pezizomycotina</taxon>
        <taxon>Dothideomycetes</taxon>
        <taxon>Dothideomycetidae</taxon>
        <taxon>Mycosphaerellales</taxon>
        <taxon>Mycosphaerellaceae</taxon>
        <taxon>Zymoseptoria</taxon>
    </lineage>
</organism>